<name>A0A9X1V4I1_9FLAO</name>
<protein>
    <submittedName>
        <fullName evidence="2">Uncharacterized protein</fullName>
    </submittedName>
</protein>
<dbReference type="Proteomes" id="UP001139226">
    <property type="component" value="Unassembled WGS sequence"/>
</dbReference>
<gene>
    <name evidence="2" type="ORF">ML462_10255</name>
</gene>
<evidence type="ECO:0000313" key="2">
    <source>
        <dbReference type="EMBL" id="MCH4823551.1"/>
    </source>
</evidence>
<comment type="caution">
    <text evidence="2">The sequence shown here is derived from an EMBL/GenBank/DDBJ whole genome shotgun (WGS) entry which is preliminary data.</text>
</comment>
<dbReference type="EMBL" id="JAKVTV010000003">
    <property type="protein sequence ID" value="MCH4823551.1"/>
    <property type="molecule type" value="Genomic_DNA"/>
</dbReference>
<reference evidence="2" key="1">
    <citation type="submission" date="2022-03" db="EMBL/GenBank/DDBJ databases">
        <title>Gramella crocea sp. nov., isolated from activated sludge of a seafood processing plant.</title>
        <authorList>
            <person name="Zhang X."/>
        </authorList>
    </citation>
    <scope>NUCLEOTIDE SEQUENCE</scope>
    <source>
        <strain evidence="2">YJ019</strain>
    </source>
</reference>
<keyword evidence="3" id="KW-1185">Reference proteome</keyword>
<evidence type="ECO:0000256" key="1">
    <source>
        <dbReference type="SAM" id="SignalP"/>
    </source>
</evidence>
<feature type="chain" id="PRO_5040842097" evidence="1">
    <location>
        <begin position="23"/>
        <end position="82"/>
    </location>
</feature>
<accession>A0A9X1V4I1</accession>
<proteinExistence type="predicted"/>
<feature type="signal peptide" evidence="1">
    <location>
        <begin position="1"/>
        <end position="22"/>
    </location>
</feature>
<dbReference type="AlphaFoldDB" id="A0A9X1V4I1"/>
<sequence>MKNLMLLLLPCIILLSSEIVQSQETAYDLRDLIGARGSSSEIAIEDRGYDLIKVDKSSGQIYQYWWNTGKTVVLLLELPMEE</sequence>
<evidence type="ECO:0000313" key="3">
    <source>
        <dbReference type="Proteomes" id="UP001139226"/>
    </source>
</evidence>
<organism evidence="2 3">
    <name type="scientific">Christiangramia lutea</name>
    <dbReference type="NCBI Taxonomy" id="1607951"/>
    <lineage>
        <taxon>Bacteria</taxon>
        <taxon>Pseudomonadati</taxon>
        <taxon>Bacteroidota</taxon>
        <taxon>Flavobacteriia</taxon>
        <taxon>Flavobacteriales</taxon>
        <taxon>Flavobacteriaceae</taxon>
        <taxon>Christiangramia</taxon>
    </lineage>
</organism>
<keyword evidence="1" id="KW-0732">Signal</keyword>
<dbReference type="RefSeq" id="WP_240713723.1">
    <property type="nucleotide sequence ID" value="NZ_JAKVTV010000003.1"/>
</dbReference>